<proteinExistence type="predicted"/>
<name>A0A7D6C4A8_9ACTN</name>
<dbReference type="Pfam" id="PF06282">
    <property type="entry name" value="DUF1036"/>
    <property type="match status" value="1"/>
</dbReference>
<evidence type="ECO:0000313" key="1">
    <source>
        <dbReference type="EMBL" id="QLJ97124.1"/>
    </source>
</evidence>
<dbReference type="EMBL" id="CP058905">
    <property type="protein sequence ID" value="QLJ97124.1"/>
    <property type="molecule type" value="Genomic_DNA"/>
</dbReference>
<dbReference type="InterPro" id="IPR009380">
    <property type="entry name" value="DUF1036"/>
</dbReference>
<reference evidence="1" key="1">
    <citation type="submission" date="2020-08" db="EMBL/GenBank/DDBJ databases">
        <title>A bifunctional nitrone conjugated secondary metabolite targeting the ribosome.</title>
        <authorList>
            <person name="Limbrick E.M."/>
            <person name="Graf M."/>
            <person name="Derewacz D.K."/>
            <person name="Nguyen F."/>
            <person name="Spraggins J.M."/>
            <person name="Wieland M."/>
            <person name="Ynigez-Gutierrez A.E."/>
            <person name="Reisman B.J."/>
            <person name="Zinshteyn B."/>
            <person name="McCulloch K."/>
            <person name="Iverson T.M."/>
            <person name="Green R."/>
            <person name="Wilson D.N."/>
            <person name="Bachmann B.O."/>
        </authorList>
    </citation>
    <scope>NUCLEOTIDE SEQUENCE</scope>
    <source>
        <strain evidence="1">Africana</strain>
    </source>
</reference>
<organism evidence="1">
    <name type="scientific">Micromonospora carbonacea</name>
    <dbReference type="NCBI Taxonomy" id="47853"/>
    <lineage>
        <taxon>Bacteria</taxon>
        <taxon>Bacillati</taxon>
        <taxon>Actinomycetota</taxon>
        <taxon>Actinomycetes</taxon>
        <taxon>Micromonosporales</taxon>
        <taxon>Micromonosporaceae</taxon>
        <taxon>Micromonospora</taxon>
    </lineage>
</organism>
<protein>
    <submittedName>
        <fullName evidence="1">DUF1036 domain-containing protein</fullName>
    </submittedName>
</protein>
<gene>
    <name evidence="1" type="ORF">HZU44_19985</name>
</gene>
<accession>A0A7D6C4A8</accession>
<sequence length="113" mass="12674">MQLHFRNSYGPRIWVAIMYYDTGCNSYGSPWATRGWWAIDYGTSAYVLNTNNRYAYFYAEAADGAVWAGPYGPIYVPQSAFSLCENIGQTGARIVGLREVYIPSDSHTVNLVP</sequence>
<dbReference type="AlphaFoldDB" id="A0A7D6C4A8"/>